<comment type="caution">
    <text evidence="4">The sequence shown here is derived from an EMBL/GenBank/DDBJ whole genome shotgun (WGS) entry which is preliminary data.</text>
</comment>
<dbReference type="Pfam" id="PF13583">
    <property type="entry name" value="Reprolysin_4"/>
    <property type="match status" value="1"/>
</dbReference>
<dbReference type="EMBL" id="JBAWKC010000002">
    <property type="protein sequence ID" value="MFH6768364.1"/>
    <property type="molecule type" value="Genomic_DNA"/>
</dbReference>
<evidence type="ECO:0000313" key="4">
    <source>
        <dbReference type="EMBL" id="MFH6768364.1"/>
    </source>
</evidence>
<dbReference type="Gene3D" id="2.60.40.10">
    <property type="entry name" value="Immunoglobulins"/>
    <property type="match status" value="1"/>
</dbReference>
<dbReference type="InterPro" id="IPR045474">
    <property type="entry name" value="GEVED"/>
</dbReference>
<reference evidence="4 5" key="1">
    <citation type="submission" date="2024-02" db="EMBL/GenBank/DDBJ databases">
        <title>A Gaetbulibacter species isolated from tidal flats and genomic insights of their niches.</title>
        <authorList>
            <person name="Ye Y."/>
        </authorList>
    </citation>
    <scope>NUCLEOTIDE SEQUENCE [LARGE SCALE GENOMIC DNA]</scope>
    <source>
        <strain evidence="4 5">KEM-8</strain>
    </source>
</reference>
<name>A0ABW7MNH2_9FLAO</name>
<dbReference type="RefSeq" id="WP_395437614.1">
    <property type="nucleotide sequence ID" value="NZ_JBAWKC010000002.1"/>
</dbReference>
<dbReference type="NCBIfam" id="TIGR04183">
    <property type="entry name" value="Por_Secre_tail"/>
    <property type="match status" value="1"/>
</dbReference>
<keyword evidence="1" id="KW-0732">Signal</keyword>
<feature type="domain" description="Secretion system C-terminal sorting" evidence="2">
    <location>
        <begin position="919"/>
        <end position="994"/>
    </location>
</feature>
<evidence type="ECO:0000259" key="2">
    <source>
        <dbReference type="Pfam" id="PF18962"/>
    </source>
</evidence>
<evidence type="ECO:0000313" key="5">
    <source>
        <dbReference type="Proteomes" id="UP001610104"/>
    </source>
</evidence>
<dbReference type="Gene3D" id="3.40.390.10">
    <property type="entry name" value="Collagenase (Catalytic Domain)"/>
    <property type="match status" value="1"/>
</dbReference>
<sequence>MKAKLHYVFTLTIFLIAFSAIGQNSWKKIESPKNPELITKLKLDKSKVDFFELEMASFNKKISKASLRTVGNKQSETIIELPASEGESEAFRIYEDPVFSPSLAAKYPNIKSYVGYSVNNSGTKVRMSVSPQGVQIMLTIGDKPTLFMQPISRSSNVYVLYDDDSKNNLTDTFECKTIEDFNQAFNSKSSKILLDEGGANNKTLQKFRIAISVTGEYTAYHGGTVPGALAAINATLSRVNEVFETDMAVKFELVDATQLIYTDASTDPYSDASIGVDGAWSDELQSTLTTELGNPNYDIGHLFAASGGGGNAGCIGCVCVNNQKGSAYTSPADAIPEGDSFDLDFVTHEIGHQMGGNHTWAFDVEGSGVNSEPGNGSTIMAYAGTGGSDEIQLHSDDYFHYHSIKQILENLTTKTCQTTSIISNNPPSANAGNDYHIPPGTAYVLKGLATDPNGNDNLTYCWEQTDSGVSNYLNFGPELTSGPMNRSLLPSASPNRYIPRFSSVLLGNTTQTNPTLGSDWETVSTVARTLNWALTVRDRNPLNAIGGQTSFDTMVITVEDVTPFTLQNPVSWAQGNTVTINWVVGQTTNATINCQNVSIKLSTDGGLTFPIMIASNTPNDGAFSYTVPAISDTSNARIIIEAIDNIFYDVSDFNFSISQNPDFFIVEKTLAPITCGATSVTYTFDYVAVNGFSNNTVFSASGLPSGATAVFSPTNLSSSGTFTLTITNLTTEGDYVFNVTGTSSIITKNISVNLPFYNGLCNSGGNLLYLTSITRVQFNTINNISNKTSGYNDYTSISTNVNRSNAYNLTVNVNTDGDFTTRSNAWIDWNQNCSFNDPGESYDLGTATNVSNGVTSNSPLSILVPANAVLGNTVMRVSTKYDTAAGSCETGFDGEVEDYTINVLPSLTVEEFGFDNFKVFPNPNKGTFTIQLNGSLERSINIDLFDIRGRIIFNKSFQNVGDFNQEIQLNHVQSGMYILNVNDGIRKTTKKLIIE</sequence>
<dbReference type="InterPro" id="IPR024079">
    <property type="entry name" value="MetalloPept_cat_dom_sf"/>
</dbReference>
<organism evidence="4 5">
    <name type="scientific">Gaetbulibacter aquiaggeris</name>
    <dbReference type="NCBI Taxonomy" id="1735373"/>
    <lineage>
        <taxon>Bacteria</taxon>
        <taxon>Pseudomonadati</taxon>
        <taxon>Bacteroidota</taxon>
        <taxon>Flavobacteriia</taxon>
        <taxon>Flavobacteriales</taxon>
        <taxon>Flavobacteriaceae</taxon>
        <taxon>Gaetbulibacter</taxon>
    </lineage>
</organism>
<evidence type="ECO:0000259" key="3">
    <source>
        <dbReference type="Pfam" id="PF20009"/>
    </source>
</evidence>
<keyword evidence="5" id="KW-1185">Reference proteome</keyword>
<dbReference type="Pfam" id="PF18962">
    <property type="entry name" value="Por_Secre_tail"/>
    <property type="match status" value="1"/>
</dbReference>
<gene>
    <name evidence="4" type="ORF">V8G56_06435</name>
</gene>
<evidence type="ECO:0000256" key="1">
    <source>
        <dbReference type="ARBA" id="ARBA00022729"/>
    </source>
</evidence>
<dbReference type="InterPro" id="IPR013783">
    <property type="entry name" value="Ig-like_fold"/>
</dbReference>
<protein>
    <submittedName>
        <fullName evidence="4">Reprolysin-like metallopeptidase</fullName>
    </submittedName>
</protein>
<dbReference type="Pfam" id="PF20009">
    <property type="entry name" value="GEVED"/>
    <property type="match status" value="1"/>
</dbReference>
<dbReference type="SUPFAM" id="SSF55486">
    <property type="entry name" value="Metalloproteases ('zincins'), catalytic domain"/>
    <property type="match status" value="1"/>
</dbReference>
<feature type="domain" description="GEVED" evidence="3">
    <location>
        <begin position="824"/>
        <end position="902"/>
    </location>
</feature>
<accession>A0ABW7MNH2</accession>
<proteinExistence type="predicted"/>
<dbReference type="InterPro" id="IPR026444">
    <property type="entry name" value="Secre_tail"/>
</dbReference>
<dbReference type="Proteomes" id="UP001610104">
    <property type="component" value="Unassembled WGS sequence"/>
</dbReference>